<dbReference type="PRINTS" id="PR00385">
    <property type="entry name" value="P450"/>
</dbReference>
<dbReference type="PRINTS" id="PR00359">
    <property type="entry name" value="BP450"/>
</dbReference>
<evidence type="ECO:0000256" key="4">
    <source>
        <dbReference type="ARBA" id="ARBA00023002"/>
    </source>
</evidence>
<dbReference type="GO" id="GO:0020037">
    <property type="term" value="F:heme binding"/>
    <property type="evidence" value="ECO:0007669"/>
    <property type="project" value="InterPro"/>
</dbReference>
<dbReference type="PROSITE" id="PS00086">
    <property type="entry name" value="CYTOCHROME_P450"/>
    <property type="match status" value="1"/>
</dbReference>
<dbReference type="PANTHER" id="PTHR46696:SF1">
    <property type="entry name" value="CYTOCHROME P450 YJIB-RELATED"/>
    <property type="match status" value="1"/>
</dbReference>
<dbReference type="EMBL" id="QRDP01000004">
    <property type="protein sequence ID" value="RED16890.1"/>
    <property type="molecule type" value="Genomic_DNA"/>
</dbReference>
<dbReference type="PANTHER" id="PTHR46696">
    <property type="entry name" value="P450, PUTATIVE (EUROFUNG)-RELATED"/>
    <property type="match status" value="1"/>
</dbReference>
<comment type="caution">
    <text evidence="9">The sequence shown here is derived from an EMBL/GenBank/DDBJ whole genome shotgun (WGS) entry which is preliminary data.</text>
</comment>
<keyword evidence="6 8" id="KW-0503">Monooxygenase</keyword>
<reference evidence="9 10" key="1">
    <citation type="submission" date="2018-07" db="EMBL/GenBank/DDBJ databases">
        <title>Genomic Encyclopedia of Type Strains, Phase IV (KMG-IV): sequencing the most valuable type-strain genomes for metagenomic binning, comparative biology and taxonomic classification.</title>
        <authorList>
            <person name="Goeker M."/>
        </authorList>
    </citation>
    <scope>NUCLEOTIDE SEQUENCE [LARGE SCALE GENOMIC DNA]</scope>
    <source>
        <strain evidence="9 10">DSM 26725</strain>
    </source>
</reference>
<dbReference type="FunFam" id="1.10.630.10:FF:000018">
    <property type="entry name" value="Cytochrome P450 monooxygenase"/>
    <property type="match status" value="1"/>
</dbReference>
<name>A0A3D9FGF5_9SPHN</name>
<protein>
    <recommendedName>
        <fullName evidence="11">Cytochrome P450</fullName>
    </recommendedName>
</protein>
<dbReference type="GO" id="GO:0005506">
    <property type="term" value="F:iron ion binding"/>
    <property type="evidence" value="ECO:0007669"/>
    <property type="project" value="InterPro"/>
</dbReference>
<evidence type="ECO:0000256" key="8">
    <source>
        <dbReference type="RuleBase" id="RU000461"/>
    </source>
</evidence>
<dbReference type="InterPro" id="IPR017972">
    <property type="entry name" value="Cyt_P450_CS"/>
</dbReference>
<evidence type="ECO:0000256" key="6">
    <source>
        <dbReference type="ARBA" id="ARBA00023033"/>
    </source>
</evidence>
<evidence type="ECO:0000256" key="1">
    <source>
        <dbReference type="ARBA" id="ARBA00010617"/>
    </source>
</evidence>
<dbReference type="Proteomes" id="UP000256310">
    <property type="component" value="Unassembled WGS sequence"/>
</dbReference>
<keyword evidence="4 8" id="KW-0560">Oxidoreductase</keyword>
<evidence type="ECO:0000256" key="2">
    <source>
        <dbReference type="ARBA" id="ARBA00022617"/>
    </source>
</evidence>
<keyword evidence="5 8" id="KW-0408">Iron</keyword>
<organism evidence="9 10">
    <name type="scientific">Parasphingopyxis lamellibrachiae</name>
    <dbReference type="NCBI Taxonomy" id="680125"/>
    <lineage>
        <taxon>Bacteria</taxon>
        <taxon>Pseudomonadati</taxon>
        <taxon>Pseudomonadota</taxon>
        <taxon>Alphaproteobacteria</taxon>
        <taxon>Sphingomonadales</taxon>
        <taxon>Sphingomonadaceae</taxon>
        <taxon>Parasphingopyxis</taxon>
    </lineage>
</organism>
<evidence type="ECO:0008006" key="11">
    <source>
        <dbReference type="Google" id="ProtNLM"/>
    </source>
</evidence>
<dbReference type="SUPFAM" id="SSF48264">
    <property type="entry name" value="Cytochrome P450"/>
    <property type="match status" value="1"/>
</dbReference>
<dbReference type="Pfam" id="PF00067">
    <property type="entry name" value="p450"/>
    <property type="match status" value="1"/>
</dbReference>
<comment type="function">
    <text evidence="7">Cytochromes P450 are a group of heme-thiolate monooxygenases. They oxidize a variety of structurally unrelated compounds, including steroids, fatty acids, and xenobiotics.</text>
</comment>
<dbReference type="InterPro" id="IPR001128">
    <property type="entry name" value="Cyt_P450"/>
</dbReference>
<keyword evidence="3 8" id="KW-0479">Metal-binding</keyword>
<dbReference type="CDD" id="cd11033">
    <property type="entry name" value="CYP142-like"/>
    <property type="match status" value="1"/>
</dbReference>
<comment type="similarity">
    <text evidence="1 8">Belongs to the cytochrome P450 family.</text>
</comment>
<dbReference type="GO" id="GO:0004497">
    <property type="term" value="F:monooxygenase activity"/>
    <property type="evidence" value="ECO:0007669"/>
    <property type="project" value="UniProtKB-KW"/>
</dbReference>
<dbReference type="InterPro" id="IPR036396">
    <property type="entry name" value="Cyt_P450_sf"/>
</dbReference>
<evidence type="ECO:0000256" key="7">
    <source>
        <dbReference type="ARBA" id="ARBA00043906"/>
    </source>
</evidence>
<accession>A0A3D9FGF5</accession>
<keyword evidence="10" id="KW-1185">Reference proteome</keyword>
<dbReference type="OrthoDB" id="5522954at2"/>
<dbReference type="GO" id="GO:0016705">
    <property type="term" value="F:oxidoreductase activity, acting on paired donors, with incorporation or reduction of molecular oxygen"/>
    <property type="evidence" value="ECO:0007669"/>
    <property type="project" value="InterPro"/>
</dbReference>
<gene>
    <name evidence="9" type="ORF">DFR46_1923</name>
</gene>
<proteinExistence type="inferred from homology"/>
<dbReference type="Gene3D" id="1.10.630.10">
    <property type="entry name" value="Cytochrome P450"/>
    <property type="match status" value="1"/>
</dbReference>
<dbReference type="AlphaFoldDB" id="A0A3D9FGF5"/>
<evidence type="ECO:0000256" key="3">
    <source>
        <dbReference type="ARBA" id="ARBA00022723"/>
    </source>
</evidence>
<keyword evidence="2 8" id="KW-0349">Heme</keyword>
<evidence type="ECO:0000256" key="5">
    <source>
        <dbReference type="ARBA" id="ARBA00023004"/>
    </source>
</evidence>
<dbReference type="InterPro" id="IPR002397">
    <property type="entry name" value="Cyt_P450_B"/>
</dbReference>
<dbReference type="RefSeq" id="WP_116236243.1">
    <property type="nucleotide sequence ID" value="NZ_QRDP01000004.1"/>
</dbReference>
<evidence type="ECO:0000313" key="10">
    <source>
        <dbReference type="Proteomes" id="UP000256310"/>
    </source>
</evidence>
<sequence length="444" mass="49801">MLELNHLKYRRAGWKGPRNTPVYPTDEIVNLTSLDVFRTGHPIEGYKRLLAEAPVYWQEEPQEAEPGYWAVSRYSDVKTISKKPEIFSSQKAGVNIALGDPDNMHPLLSPGALDNMIALDGEPHVELRRQHMPFFTPSYIAQLKEKVDAKVGEMLDELATKAPHCNFVDEFAAQLPLFTLAELLGVDQADRPKLVQWMTDLEMASYFGSVREGLLAPTPELLEAYNGWEDRIAEFFAYGTAQIEDRQKTPRDDLMSAIANAVVDGGPQPDMYLKGAWQLIFIAGNDTTRNSMSGMMKLLTENPDQKAKLLDNPNLLPNAIQEAIRLVSPVIHMKRIVMEDTEVGGQPLSEGEKVVMYYGAANRDPAMFENPHAFDIERKNADRNLAFGFGTHVCLGRQIALMQLESAYRQLLARFPDMVMDGEMVCAPNNFVHAITEMPVSFKG</sequence>
<evidence type="ECO:0000313" key="9">
    <source>
        <dbReference type="EMBL" id="RED16890.1"/>
    </source>
</evidence>